<evidence type="ECO:0000313" key="3">
    <source>
        <dbReference type="Proteomes" id="UP000003257"/>
    </source>
</evidence>
<name>A0ABM9X550_9RHOB</name>
<protein>
    <recommendedName>
        <fullName evidence="4">DUF4198 domain-containing protein</fullName>
    </recommendedName>
</protein>
<dbReference type="InterPro" id="IPR019613">
    <property type="entry name" value="DUF4198"/>
</dbReference>
<proteinExistence type="predicted"/>
<keyword evidence="1" id="KW-0732">Signal</keyword>
<comment type="caution">
    <text evidence="2">The sequence shown here is derived from an EMBL/GenBank/DDBJ whole genome shotgun (WGS) entry which is preliminary data.</text>
</comment>
<keyword evidence="3" id="KW-1185">Reference proteome</keyword>
<dbReference type="RefSeq" id="WP_007119550.1">
    <property type="nucleotide sequence ID" value="NZ_ABID01000003.1"/>
</dbReference>
<evidence type="ECO:0000256" key="1">
    <source>
        <dbReference type="SAM" id="SignalP"/>
    </source>
</evidence>
<feature type="signal peptide" evidence="1">
    <location>
        <begin position="1"/>
        <end position="21"/>
    </location>
</feature>
<sequence length="275" mass="30290">MKMSQLSAIIFSALPAAPAFAHEYWLSPLNYQVESGEKIAAHFRNGEEFVGATFPYLPNRLTRFEVLVEGQTYNLSPRAGDNPALQIPAPDKDALVVVVAETTPSKVIYKEWEKFLSFAEHKDFPKAEADHTANGWSQEKIIETYTRHVKTLIATGTGIGQDAATGMATEFVAMTNPYDANFDNQMKVRLLYQDEPRADAQVEVFDRAADDSVTISLHSTDAAGEAVIPVTAGHEYLFDAVVLRTAADAQTGGSYTPDEPVWETLWAALTFQVPE</sequence>
<reference evidence="2 3" key="1">
    <citation type="submission" date="2007-11" db="EMBL/GenBank/DDBJ databases">
        <authorList>
            <person name="Wagner-Dobler I."/>
            <person name="Ferriera S."/>
            <person name="Johnson J."/>
            <person name="Kravitz S."/>
            <person name="Beeson K."/>
            <person name="Sutton G."/>
            <person name="Rogers Y.-H."/>
            <person name="Friedman R."/>
            <person name="Frazier M."/>
            <person name="Venter J.C."/>
        </authorList>
    </citation>
    <scope>NUCLEOTIDE SEQUENCE [LARGE SCALE GENOMIC DNA]</scope>
    <source>
        <strain evidence="2 3">HEL-45</strain>
    </source>
</reference>
<dbReference type="EMBL" id="ABID01000003">
    <property type="protein sequence ID" value="EDQ04554.1"/>
    <property type="molecule type" value="Genomic_DNA"/>
</dbReference>
<dbReference type="Proteomes" id="UP000003257">
    <property type="component" value="Unassembled WGS sequence"/>
</dbReference>
<feature type="chain" id="PRO_5047002800" description="DUF4198 domain-containing protein" evidence="1">
    <location>
        <begin position="22"/>
        <end position="275"/>
    </location>
</feature>
<gene>
    <name evidence="2" type="ORF">OIHEL45_12675</name>
</gene>
<organism evidence="2 3">
    <name type="scientific">Sulfitobacter indolifex HEL-45</name>
    <dbReference type="NCBI Taxonomy" id="391624"/>
    <lineage>
        <taxon>Bacteria</taxon>
        <taxon>Pseudomonadati</taxon>
        <taxon>Pseudomonadota</taxon>
        <taxon>Alphaproteobacteria</taxon>
        <taxon>Rhodobacterales</taxon>
        <taxon>Roseobacteraceae</taxon>
        <taxon>Sulfitobacter</taxon>
    </lineage>
</organism>
<evidence type="ECO:0000313" key="2">
    <source>
        <dbReference type="EMBL" id="EDQ04554.1"/>
    </source>
</evidence>
<dbReference type="Pfam" id="PF10670">
    <property type="entry name" value="DUF4198"/>
    <property type="match status" value="1"/>
</dbReference>
<accession>A0ABM9X550</accession>
<evidence type="ECO:0008006" key="4">
    <source>
        <dbReference type="Google" id="ProtNLM"/>
    </source>
</evidence>